<reference evidence="2" key="1">
    <citation type="submission" date="2020-11" db="EMBL/GenBank/DDBJ databases">
        <authorList>
            <consortium name="DOE Joint Genome Institute"/>
            <person name="Ahrendt S."/>
            <person name="Riley R."/>
            <person name="Andreopoulos W."/>
            <person name="Labutti K."/>
            <person name="Pangilinan J."/>
            <person name="Ruiz-Duenas F.J."/>
            <person name="Barrasa J.M."/>
            <person name="Sanchez-Garcia M."/>
            <person name="Camarero S."/>
            <person name="Miyauchi S."/>
            <person name="Serrano A."/>
            <person name="Linde D."/>
            <person name="Babiker R."/>
            <person name="Drula E."/>
            <person name="Ayuso-Fernandez I."/>
            <person name="Pacheco R."/>
            <person name="Padilla G."/>
            <person name="Ferreira P."/>
            <person name="Barriuso J."/>
            <person name="Kellner H."/>
            <person name="Castanera R."/>
            <person name="Alfaro M."/>
            <person name="Ramirez L."/>
            <person name="Pisabarro A.G."/>
            <person name="Kuo A."/>
            <person name="Tritt A."/>
            <person name="Lipzen A."/>
            <person name="He G."/>
            <person name="Yan M."/>
            <person name="Ng V."/>
            <person name="Cullen D."/>
            <person name="Martin F."/>
            <person name="Rosso M.-N."/>
            <person name="Henrissat B."/>
            <person name="Hibbett D."/>
            <person name="Martinez A.T."/>
            <person name="Grigoriev I.V."/>
        </authorList>
    </citation>
    <scope>NUCLEOTIDE SEQUENCE</scope>
    <source>
        <strain evidence="2">CBS 247.69</strain>
    </source>
</reference>
<gene>
    <name evidence="2" type="ORF">BDZ94DRAFT_1278056</name>
</gene>
<evidence type="ECO:0000313" key="2">
    <source>
        <dbReference type="EMBL" id="KAF9455495.1"/>
    </source>
</evidence>
<feature type="compositionally biased region" description="Basic residues" evidence="1">
    <location>
        <begin position="472"/>
        <end position="482"/>
    </location>
</feature>
<feature type="compositionally biased region" description="Basic residues" evidence="1">
    <location>
        <begin position="220"/>
        <end position="232"/>
    </location>
</feature>
<dbReference type="Proteomes" id="UP000807353">
    <property type="component" value="Unassembled WGS sequence"/>
</dbReference>
<evidence type="ECO:0000256" key="1">
    <source>
        <dbReference type="SAM" id="MobiDB-lite"/>
    </source>
</evidence>
<dbReference type="AlphaFoldDB" id="A0A9P5XTM8"/>
<dbReference type="EMBL" id="MU150643">
    <property type="protein sequence ID" value="KAF9455495.1"/>
    <property type="molecule type" value="Genomic_DNA"/>
</dbReference>
<sequence>MVLAYYSNGLRPRPIYAFSKAVLRFRVATTLASRSCPRPSSFAVPIGALAQQHEHSRLHRWTLVHSRLRRAVSRRLNGFLGEVTPPSTIALSPWYQPQTYWFPLLALARFTRHPLSRPRWSPCARLAEKAFLRAIEPMEIDTDFVVPLAADINMELSTAHQACGWTHNNNSRSTTSLPAETLMEIVGDEDHFLERDTHTTFLRPRRSLPHPKYQPYPTHRPPHINRCRRRNSTRTSPPRGQRTPSPSSFGERTWATPENASLWRDPVGNDPWHGLSYDLSEKSRFKDPPSPRLKGWGLEHLEGGMYLMGLYQAPPEVVHLVPRSGPVTELGRSWSLHAGVEIILVRGPKRRPADWVDPPPEPPPDPWRDLTSLEEVDNDGEGKAAVFEVPLSPRPVGQDLLDLSRKMKVLSFDLPGVGPPGDHSPLVEYPPLPSAQPPFTSSRRFPTCAKSRPRPFGLRRHVLMKQAVAVGRKPKRLSRRHQGKENQAPL</sequence>
<organism evidence="2 3">
    <name type="scientific">Collybia nuda</name>
    <dbReference type="NCBI Taxonomy" id="64659"/>
    <lineage>
        <taxon>Eukaryota</taxon>
        <taxon>Fungi</taxon>
        <taxon>Dikarya</taxon>
        <taxon>Basidiomycota</taxon>
        <taxon>Agaricomycotina</taxon>
        <taxon>Agaricomycetes</taxon>
        <taxon>Agaricomycetidae</taxon>
        <taxon>Agaricales</taxon>
        <taxon>Tricholomatineae</taxon>
        <taxon>Clitocybaceae</taxon>
        <taxon>Collybia</taxon>
    </lineage>
</organism>
<name>A0A9P5XTM8_9AGAR</name>
<accession>A0A9P5XTM8</accession>
<keyword evidence="3" id="KW-1185">Reference proteome</keyword>
<feature type="compositionally biased region" description="Basic residues" evidence="1">
    <location>
        <begin position="451"/>
        <end position="463"/>
    </location>
</feature>
<evidence type="ECO:0000313" key="3">
    <source>
        <dbReference type="Proteomes" id="UP000807353"/>
    </source>
</evidence>
<protein>
    <submittedName>
        <fullName evidence="2">Uncharacterized protein</fullName>
    </submittedName>
</protein>
<feature type="region of interest" description="Disordered" evidence="1">
    <location>
        <begin position="199"/>
        <end position="267"/>
    </location>
</feature>
<feature type="region of interest" description="Disordered" evidence="1">
    <location>
        <begin position="437"/>
        <end position="490"/>
    </location>
</feature>
<comment type="caution">
    <text evidence="2">The sequence shown here is derived from an EMBL/GenBank/DDBJ whole genome shotgun (WGS) entry which is preliminary data.</text>
</comment>
<proteinExistence type="predicted"/>